<name>A0A0F8V162_9EURO</name>
<evidence type="ECO:0000313" key="2">
    <source>
        <dbReference type="Proteomes" id="UP000034947"/>
    </source>
</evidence>
<proteinExistence type="predicted"/>
<organism evidence="1 2">
    <name type="scientific">Aspergillus ochraceoroseus</name>
    <dbReference type="NCBI Taxonomy" id="138278"/>
    <lineage>
        <taxon>Eukaryota</taxon>
        <taxon>Fungi</taxon>
        <taxon>Dikarya</taxon>
        <taxon>Ascomycota</taxon>
        <taxon>Pezizomycotina</taxon>
        <taxon>Eurotiomycetes</taxon>
        <taxon>Eurotiomycetidae</taxon>
        <taxon>Eurotiales</taxon>
        <taxon>Aspergillaceae</taxon>
        <taxon>Aspergillus</taxon>
        <taxon>Aspergillus subgen. Nidulantes</taxon>
    </lineage>
</organism>
<dbReference type="OrthoDB" id="277398at2759"/>
<dbReference type="Gene3D" id="3.30.1360.20">
    <property type="entry name" value="Transcriptional coactivator/pterin dehydratase"/>
    <property type="match status" value="1"/>
</dbReference>
<dbReference type="GO" id="GO:0006729">
    <property type="term" value="P:tetrahydrobiopterin biosynthetic process"/>
    <property type="evidence" value="ECO:0007669"/>
    <property type="project" value="InterPro"/>
</dbReference>
<gene>
    <name evidence="1" type="ORF">AOCH_004455</name>
</gene>
<protein>
    <recommendedName>
        <fullName evidence="3">4a-hydroxytetrahydrobiopterin dehydratase</fullName>
    </recommendedName>
</protein>
<keyword evidence="2" id="KW-1185">Reference proteome</keyword>
<dbReference type="VEuPathDB" id="FungiDB:P175DRAFT_0503050"/>
<dbReference type="AlphaFoldDB" id="A0A0F8V162"/>
<evidence type="ECO:0008006" key="3">
    <source>
        <dbReference type="Google" id="ProtNLM"/>
    </source>
</evidence>
<comment type="caution">
    <text evidence="1">The sequence shown here is derived from an EMBL/GenBank/DDBJ whole genome shotgun (WGS) entry which is preliminary data.</text>
</comment>
<evidence type="ECO:0000313" key="1">
    <source>
        <dbReference type="EMBL" id="KKK16741.1"/>
    </source>
</evidence>
<dbReference type="Proteomes" id="UP000034947">
    <property type="component" value="Unassembled WGS sequence"/>
</dbReference>
<dbReference type="InterPro" id="IPR036428">
    <property type="entry name" value="PCD_sf"/>
</dbReference>
<dbReference type="GO" id="GO:0008124">
    <property type="term" value="F:4-alpha-hydroxytetrahydrobiopterin dehydratase activity"/>
    <property type="evidence" value="ECO:0007669"/>
    <property type="project" value="InterPro"/>
</dbReference>
<accession>A0A0F8V162</accession>
<sequence>MNPACRALPRRQGVFSRLPLKCGRHYSLHHPRPVLLASRNDHTRASCTHHLRAQFPHQATFRATSTMASEPQFATGVDPQQALPLLNALQGQGWSLDEESIGIKKTFYFRSYFKAVTIQEWERARPPVASPAMVSLANLEVILLLITD</sequence>
<dbReference type="EMBL" id="JYKN01002349">
    <property type="protein sequence ID" value="KKK16741.1"/>
    <property type="molecule type" value="Genomic_DNA"/>
</dbReference>
<reference evidence="1 2" key="1">
    <citation type="submission" date="2015-02" db="EMBL/GenBank/DDBJ databases">
        <title>Draft Genome Sequences of Two Closely-Related Aflatoxigenic Aspergillus Species Obtained from the Cote d'Ivoire.</title>
        <authorList>
            <person name="Moore G.G."/>
            <person name="Beltz S.B."/>
            <person name="Mack B.M."/>
        </authorList>
    </citation>
    <scope>NUCLEOTIDE SEQUENCE [LARGE SCALE GENOMIC DNA]</scope>
    <source>
        <strain evidence="1 2">SRRC1432</strain>
    </source>
</reference>